<feature type="domain" description="NADPH-dependent FMN reductase-like" evidence="1">
    <location>
        <begin position="8"/>
        <end position="143"/>
    </location>
</feature>
<dbReference type="Pfam" id="PF03358">
    <property type="entry name" value="FMN_red"/>
    <property type="match status" value="1"/>
</dbReference>
<dbReference type="GO" id="GO:0016491">
    <property type="term" value="F:oxidoreductase activity"/>
    <property type="evidence" value="ECO:0007669"/>
    <property type="project" value="InterPro"/>
</dbReference>
<dbReference type="AlphaFoldDB" id="A0A0L0NDF9"/>
<sequence length="191" mass="20709">MAEGKTMALVMCSTRTPRLNPFIAAYVLDQLAPLLAGTAVAAIDTIDLADQQLPFYDEPVLPACLPGADPTPHALRPRAHAPLYNWSVPAVLKNALDFLFHEWKGKPAGIVSYGFRRGDTEGDMAAAHLQDVLTGLRMRPAPTAPGLITTAIMIAACTESGRVSEYDRTRWRDAGVEDQLKAMARELLQGL</sequence>
<evidence type="ECO:0000313" key="3">
    <source>
        <dbReference type="Proteomes" id="UP000036947"/>
    </source>
</evidence>
<dbReference type="GO" id="GO:0005829">
    <property type="term" value="C:cytosol"/>
    <property type="evidence" value="ECO:0007669"/>
    <property type="project" value="TreeGrafter"/>
</dbReference>
<dbReference type="InterPro" id="IPR050712">
    <property type="entry name" value="NAD(P)H-dep_reductase"/>
</dbReference>
<dbReference type="GO" id="GO:0010181">
    <property type="term" value="F:FMN binding"/>
    <property type="evidence" value="ECO:0007669"/>
    <property type="project" value="TreeGrafter"/>
</dbReference>
<dbReference type="Gene3D" id="3.40.50.360">
    <property type="match status" value="1"/>
</dbReference>
<dbReference type="InterPro" id="IPR005025">
    <property type="entry name" value="FMN_Rdtase-like_dom"/>
</dbReference>
<dbReference type="Proteomes" id="UP000036947">
    <property type="component" value="Unassembled WGS sequence"/>
</dbReference>
<dbReference type="PANTHER" id="PTHR30543:SF21">
    <property type="entry name" value="NAD(P)H-DEPENDENT FMN REDUCTASE LOT6"/>
    <property type="match status" value="1"/>
</dbReference>
<evidence type="ECO:0000259" key="1">
    <source>
        <dbReference type="Pfam" id="PF03358"/>
    </source>
</evidence>
<dbReference type="InterPro" id="IPR029039">
    <property type="entry name" value="Flavoprotein-like_sf"/>
</dbReference>
<proteinExistence type="predicted"/>
<reference evidence="2 3" key="1">
    <citation type="journal article" date="2015" name="BMC Genomics">
        <title>The genome of the truffle-parasite Tolypocladium ophioglossoides and the evolution of antifungal peptaibiotics.</title>
        <authorList>
            <person name="Quandt C.A."/>
            <person name="Bushley K.E."/>
            <person name="Spatafora J.W."/>
        </authorList>
    </citation>
    <scope>NUCLEOTIDE SEQUENCE [LARGE SCALE GENOMIC DNA]</scope>
    <source>
        <strain evidence="2 3">CBS 100239</strain>
    </source>
</reference>
<protein>
    <submittedName>
        <fullName evidence="2">NAD(P)H-dependent FMN reductase LOT6</fullName>
    </submittedName>
</protein>
<dbReference type="PANTHER" id="PTHR30543">
    <property type="entry name" value="CHROMATE REDUCTASE"/>
    <property type="match status" value="1"/>
</dbReference>
<name>A0A0L0NDF9_TOLOC</name>
<accession>A0A0L0NDF9</accession>
<dbReference type="EMBL" id="LFRF01000007">
    <property type="protein sequence ID" value="KND92093.1"/>
    <property type="molecule type" value="Genomic_DNA"/>
</dbReference>
<comment type="caution">
    <text evidence="2">The sequence shown here is derived from an EMBL/GenBank/DDBJ whole genome shotgun (WGS) entry which is preliminary data.</text>
</comment>
<dbReference type="OrthoDB" id="68575at2759"/>
<evidence type="ECO:0000313" key="2">
    <source>
        <dbReference type="EMBL" id="KND92093.1"/>
    </source>
</evidence>
<gene>
    <name evidence="2" type="ORF">TOPH_03529</name>
</gene>
<organism evidence="2 3">
    <name type="scientific">Tolypocladium ophioglossoides (strain CBS 100239)</name>
    <name type="common">Snaketongue truffleclub</name>
    <name type="synonym">Elaphocordyceps ophioglossoides</name>
    <dbReference type="NCBI Taxonomy" id="1163406"/>
    <lineage>
        <taxon>Eukaryota</taxon>
        <taxon>Fungi</taxon>
        <taxon>Dikarya</taxon>
        <taxon>Ascomycota</taxon>
        <taxon>Pezizomycotina</taxon>
        <taxon>Sordariomycetes</taxon>
        <taxon>Hypocreomycetidae</taxon>
        <taxon>Hypocreales</taxon>
        <taxon>Ophiocordycipitaceae</taxon>
        <taxon>Tolypocladium</taxon>
    </lineage>
</organism>
<dbReference type="STRING" id="1163406.A0A0L0NDF9"/>
<dbReference type="SUPFAM" id="SSF52218">
    <property type="entry name" value="Flavoproteins"/>
    <property type="match status" value="1"/>
</dbReference>
<keyword evidence="3" id="KW-1185">Reference proteome</keyword>